<keyword evidence="6" id="KW-0675">Receptor</keyword>
<dbReference type="VEuPathDB" id="VectorBase:AFUN2_005777"/>
<evidence type="ECO:0000256" key="2">
    <source>
        <dbReference type="ARBA" id="ARBA00022475"/>
    </source>
</evidence>
<feature type="transmembrane region" description="Helical" evidence="8">
    <location>
        <begin position="1589"/>
        <end position="1607"/>
    </location>
</feature>
<proteinExistence type="predicted"/>
<dbReference type="PANTHER" id="PTHR42643:SF30">
    <property type="entry name" value="IONOTROPIC RECEPTOR 40A-RELATED"/>
    <property type="match status" value="1"/>
</dbReference>
<reference evidence="9" key="1">
    <citation type="submission" date="2020-05" db="UniProtKB">
        <authorList>
            <consortium name="EnsemblMetazoa"/>
        </authorList>
    </citation>
    <scope>IDENTIFICATION</scope>
    <source>
        <strain evidence="9">FUMOZ</strain>
    </source>
</reference>
<dbReference type="GO" id="GO:0005886">
    <property type="term" value="C:plasma membrane"/>
    <property type="evidence" value="ECO:0007669"/>
    <property type="project" value="UniProtKB-SubCell"/>
</dbReference>
<dbReference type="VEuPathDB" id="VectorBase:AFUN2_007905"/>
<evidence type="ECO:0000256" key="5">
    <source>
        <dbReference type="ARBA" id="ARBA00023136"/>
    </source>
</evidence>
<organism evidence="9">
    <name type="scientific">Anopheles funestus</name>
    <name type="common">African malaria mosquito</name>
    <dbReference type="NCBI Taxonomy" id="62324"/>
    <lineage>
        <taxon>Eukaryota</taxon>
        <taxon>Metazoa</taxon>
        <taxon>Ecdysozoa</taxon>
        <taxon>Arthropoda</taxon>
        <taxon>Hexapoda</taxon>
        <taxon>Insecta</taxon>
        <taxon>Pterygota</taxon>
        <taxon>Neoptera</taxon>
        <taxon>Endopterygota</taxon>
        <taxon>Diptera</taxon>
        <taxon>Nematocera</taxon>
        <taxon>Culicoidea</taxon>
        <taxon>Culicidae</taxon>
        <taxon>Anophelinae</taxon>
        <taxon>Anopheles</taxon>
    </lineage>
</organism>
<keyword evidence="4 8" id="KW-1133">Transmembrane helix</keyword>
<evidence type="ECO:0000256" key="7">
    <source>
        <dbReference type="ARBA" id="ARBA00023180"/>
    </source>
</evidence>
<evidence type="ECO:0000256" key="3">
    <source>
        <dbReference type="ARBA" id="ARBA00022692"/>
    </source>
</evidence>
<evidence type="ECO:0000256" key="1">
    <source>
        <dbReference type="ARBA" id="ARBA00004651"/>
    </source>
</evidence>
<keyword evidence="3 8" id="KW-0812">Transmembrane</keyword>
<keyword evidence="7" id="KW-0325">Glycoprotein</keyword>
<dbReference type="InterPro" id="IPR052192">
    <property type="entry name" value="Insect_Ionotropic_Sensory_Rcpt"/>
</dbReference>
<evidence type="ECO:0000256" key="8">
    <source>
        <dbReference type="SAM" id="Phobius"/>
    </source>
</evidence>
<feature type="transmembrane region" description="Helical" evidence="8">
    <location>
        <begin position="1642"/>
        <end position="1667"/>
    </location>
</feature>
<accession>A0A182RBL6</accession>
<dbReference type="PANTHER" id="PTHR42643">
    <property type="entry name" value="IONOTROPIC RECEPTOR 20A-RELATED"/>
    <property type="match status" value="1"/>
</dbReference>
<keyword evidence="5 8" id="KW-0472">Membrane</keyword>
<sequence length="1861" mass="217137">MYDIFHQDPNSTIAKAFQNGYEVVYDLDNTMEIFHWNRYSHETITIDHRNIFIPDEMRDLHGFEIEMYALEYASKVMTFDAYLLEQICMKINATPVPTEINSPRISVSVLVSIKIPNAQEVVTGAGTVFWAVNVPRAKPKSIMSVLIDPFDMYTWITYFVLGAHEVQYSIRTIFFYPKWMYETFHEDPNSSIAAAFRRGYEVVYDLDNTIEIYHRNRFSHKTLTFDPHNIIVPDDSRDLHGFEIELYLMKHHSKVMTFDIYLFEHICRKINATIVITDRNPKSMAVMPLIGINSQFVRGLVPGVGTVFRAVNVPRAKPKSIVSILIDPFDIIRMIFFYPKWMYETFHEDPNSTIAEAFRKGYEMVYDLDNTMEIFHWNRFSHQTITIDPHSIVVPDEMRDLHGFEIEVYIPEYHSIVMTFDGYLFEQIAKKINATAVVTEVYSERLSVMPVVGIYKVNITWITPGAGTIFWAVNVPRAKPKSIVSILIDPFDMYTWITYFILRGYEVVYDLDNKMEILHWNNFSRQTITIDPHNIIVPDEMRDLHGYKLNLYLMGYMRKTMTFDKYFLEQIAEKVNATAVPTDVASHGITIIPLLGGFRIDGTETLPGLGTTFWALAVPRAKPKSVVSILIDPFDMYTWITYFILFRNLVVLRLSDESLFETILPTIMSDSTYTKTITDQATQYYNLADDEVGCNFIPVSNLIEFKSAHRVSENIRTIFFYPKWMYKIFHKNPNATIAEAFRKGYEVVYDLHNTTEIYHWNWFSRETNQIDPHNIIVKDDTRDMHKFEVEMYLPEYQSKALTFDAYLLEQICRKINATAVVTDNFSKRIVMMPLVSMRNSYISGLVPGVGTIYWAVKVPRAKPKSIMWILIDPFDIIRTIFFYPKWMYETFHENPNSTIAEAFRKGYEMVYDLDNTMEILHWNRFSHQTITIDPHNIIVPDESRDLHGSEIELYLMEHHSKAMTFDAYLLKQISVKINATAIVTDNFSNRIAIMPLLGMYNIDILWLIPGVGTVFWAVLVPRAKPKSIVSVLIDPFDIIRTIFFYPKWMYDIFHENPNSSIAEAFRKGYEMVYDLDNTMEILHWNNFSRQTIAIDPYNIIVPDDMRDLYGNEIEMYSPDFINTAMTFDAYLFEQICRKINATPVVTEKMSDRIAFNTTFYVKTLLEFHRQLCPVEQFPNLVVLKLSDESLFDTIFPAIMSDLKYTKVITDYQTLYFVFADNCYSCNFIPVSSVLDFEGAYNVTESIRTIFFYPKWMYETFHEDPNSTIAEAFRKGYEMVYDLDNKMEILHWNRFSCQTIAIDPHNIIVPDESRDLHGFELRFYLTEFHSKVMTFDAYLFEQISSIINASIVITDDTSKGIEIMPLVGINGVYFKGLTPGVGTVFLAVSVPRAKPKSIVSILIDPFDMYTWITYFISMYTGLRFSTSSIFFYPKWLSAALLQSNNTSFAMAQRKGYEVIYDHNNTMEIFHWNFLSNQTITLNPQNVVVPDDALDLFGYEMVMYSMNYNSEVMTFDAYFLELIASKRNATAIVENTFSKRISIMIVQSPKDMQDHDLFPGPGTTYIAILTHRAKPKSIVSTLLDPFDTYTWITYFILVLTIAFTVSLFGEFLGKSHFVEIVLELIMISLAGPSRAYGGTFENRIITLFCLMGIVLVSSYQSLVISFMSFVRYHPEINTLADIEQRCIFSDIEAAHELNLTTYTLNHFPTLEQTCYIDYVRDSEEQSIAIYEKYINNAELARARIQDLRHAKVKFYEYPLCYLVINLSFRKFFKFYAQAIIEAGIYDFYYRNRSQIKWQYAQEKFTNRAVRVTDLSLLWYAYASGGLISLICFIAEKIFLKLSHVFHMRERYNEQHIFRNLKNR</sequence>
<feature type="transmembrane region" description="Helical" evidence="8">
    <location>
        <begin position="1814"/>
        <end position="1837"/>
    </location>
</feature>
<evidence type="ECO:0000256" key="4">
    <source>
        <dbReference type="ARBA" id="ARBA00022989"/>
    </source>
</evidence>
<evidence type="ECO:0000256" key="6">
    <source>
        <dbReference type="ARBA" id="ARBA00023170"/>
    </source>
</evidence>
<keyword evidence="2" id="KW-1003">Cell membrane</keyword>
<dbReference type="EnsemblMetazoa" id="AFUN003581-RA">
    <property type="protein sequence ID" value="AFUN003581-PA"/>
    <property type="gene ID" value="AFUN003581"/>
</dbReference>
<name>A0A182RBL6_ANOFN</name>
<comment type="subcellular location">
    <subcellularLocation>
        <location evidence="1">Cell membrane</location>
        <topology evidence="1">Multi-pass membrane protein</topology>
    </subcellularLocation>
</comment>
<evidence type="ECO:0000313" key="9">
    <source>
        <dbReference type="EnsemblMetazoa" id="AFUN003581-PA"/>
    </source>
</evidence>
<protein>
    <submittedName>
        <fullName evidence="9">Uncharacterized protein</fullName>
    </submittedName>
</protein>
<dbReference type="VEuPathDB" id="VectorBase:AFUN003581"/>
<dbReference type="VEuPathDB" id="VectorBase:AFUN2_014236"/>
<dbReference type="VEuPathDB" id="VectorBase:AFUN2_011368"/>
<dbReference type="VEuPathDB" id="VectorBase:AFUN2_008981"/>